<dbReference type="OrthoDB" id="1881597at2759"/>
<dbReference type="Gene3D" id="2.40.33.10">
    <property type="entry name" value="PK beta-barrel domain-like"/>
    <property type="match status" value="2"/>
</dbReference>
<evidence type="ECO:0000256" key="12">
    <source>
        <dbReference type="ARBA" id="ARBA00023317"/>
    </source>
</evidence>
<keyword evidence="12 15" id="KW-0670">Pyruvate</keyword>
<dbReference type="EMBL" id="QPKB01000003">
    <property type="protein sequence ID" value="RWR80267.1"/>
    <property type="molecule type" value="Genomic_DNA"/>
</dbReference>
<evidence type="ECO:0000313" key="15">
    <source>
        <dbReference type="EMBL" id="RWR80267.1"/>
    </source>
</evidence>
<evidence type="ECO:0000256" key="2">
    <source>
        <dbReference type="ARBA" id="ARBA00004997"/>
    </source>
</evidence>
<keyword evidence="10" id="KW-0460">Magnesium</keyword>
<comment type="similarity">
    <text evidence="3">Belongs to the pyruvate kinase family.</text>
</comment>
<feature type="domain" description="Pyruvate kinase barrel" evidence="14">
    <location>
        <begin position="294"/>
        <end position="382"/>
    </location>
</feature>
<reference evidence="15 16" key="1">
    <citation type="journal article" date="2019" name="Nat. Plants">
        <title>Stout camphor tree genome fills gaps in understanding of flowering plant genome evolution.</title>
        <authorList>
            <person name="Chaw S.M."/>
            <person name="Liu Y.C."/>
            <person name="Wu Y.W."/>
            <person name="Wang H.Y."/>
            <person name="Lin C.I."/>
            <person name="Wu C.S."/>
            <person name="Ke H.M."/>
            <person name="Chang L.Y."/>
            <person name="Hsu C.Y."/>
            <person name="Yang H.T."/>
            <person name="Sudianto E."/>
            <person name="Hsu M.H."/>
            <person name="Wu K.P."/>
            <person name="Wang L.N."/>
            <person name="Leebens-Mack J.H."/>
            <person name="Tsai I.J."/>
        </authorList>
    </citation>
    <scope>NUCLEOTIDE SEQUENCE [LARGE SCALE GENOMIC DNA]</scope>
    <source>
        <strain evidence="16">cv. Chaw 1501</strain>
        <tissue evidence="15">Young leaves</tissue>
    </source>
</reference>
<keyword evidence="9" id="KW-0067">ATP-binding</keyword>
<feature type="region of interest" description="Disordered" evidence="13">
    <location>
        <begin position="1"/>
        <end position="22"/>
    </location>
</feature>
<keyword evidence="16" id="KW-1185">Reference proteome</keyword>
<organism evidence="15 16">
    <name type="scientific">Cinnamomum micranthum f. kanehirae</name>
    <dbReference type="NCBI Taxonomy" id="337451"/>
    <lineage>
        <taxon>Eukaryota</taxon>
        <taxon>Viridiplantae</taxon>
        <taxon>Streptophyta</taxon>
        <taxon>Embryophyta</taxon>
        <taxon>Tracheophyta</taxon>
        <taxon>Spermatophyta</taxon>
        <taxon>Magnoliopsida</taxon>
        <taxon>Magnoliidae</taxon>
        <taxon>Laurales</taxon>
        <taxon>Lauraceae</taxon>
        <taxon>Cinnamomum</taxon>
    </lineage>
</organism>
<dbReference type="InterPro" id="IPR015806">
    <property type="entry name" value="Pyrv_Knase_insert_dom_sf"/>
</dbReference>
<dbReference type="GO" id="GO:0000287">
    <property type="term" value="F:magnesium ion binding"/>
    <property type="evidence" value="ECO:0007669"/>
    <property type="project" value="InterPro"/>
</dbReference>
<dbReference type="AlphaFoldDB" id="A0A3S5WGL8"/>
<dbReference type="FunFam" id="3.20.20.60:FF:000051">
    <property type="entry name" value="Pyruvate kinase family protein"/>
    <property type="match status" value="1"/>
</dbReference>
<evidence type="ECO:0000256" key="4">
    <source>
        <dbReference type="ARBA" id="ARBA00012142"/>
    </source>
</evidence>
<evidence type="ECO:0000259" key="14">
    <source>
        <dbReference type="Pfam" id="PF00224"/>
    </source>
</evidence>
<evidence type="ECO:0000256" key="6">
    <source>
        <dbReference type="ARBA" id="ARBA00022723"/>
    </source>
</evidence>
<dbReference type="UniPathway" id="UPA00109">
    <property type="reaction ID" value="UER00188"/>
</dbReference>
<evidence type="ECO:0000256" key="11">
    <source>
        <dbReference type="ARBA" id="ARBA00023152"/>
    </source>
</evidence>
<dbReference type="Gene3D" id="3.20.20.60">
    <property type="entry name" value="Phosphoenolpyruvate-binding domains"/>
    <property type="match status" value="2"/>
</dbReference>
<dbReference type="Pfam" id="PF00224">
    <property type="entry name" value="PK"/>
    <property type="match status" value="2"/>
</dbReference>
<feature type="compositionally biased region" description="Polar residues" evidence="13">
    <location>
        <begin position="9"/>
        <end position="19"/>
    </location>
</feature>
<dbReference type="InterPro" id="IPR015813">
    <property type="entry name" value="Pyrv/PenolPyrv_kinase-like_dom"/>
</dbReference>
<evidence type="ECO:0000256" key="8">
    <source>
        <dbReference type="ARBA" id="ARBA00022777"/>
    </source>
</evidence>
<dbReference type="InterPro" id="IPR011037">
    <property type="entry name" value="Pyrv_Knase-like_insert_dom_sf"/>
</dbReference>
<keyword evidence="8 15" id="KW-0418">Kinase</keyword>
<dbReference type="PANTHER" id="PTHR11817">
    <property type="entry name" value="PYRUVATE KINASE"/>
    <property type="match status" value="1"/>
</dbReference>
<dbReference type="GO" id="GO:0030955">
    <property type="term" value="F:potassium ion binding"/>
    <property type="evidence" value="ECO:0007669"/>
    <property type="project" value="InterPro"/>
</dbReference>
<dbReference type="InterPro" id="IPR001697">
    <property type="entry name" value="Pyr_Knase"/>
</dbReference>
<evidence type="ECO:0000256" key="3">
    <source>
        <dbReference type="ARBA" id="ARBA00008663"/>
    </source>
</evidence>
<dbReference type="InterPro" id="IPR040442">
    <property type="entry name" value="Pyrv_kinase-like_dom_sf"/>
</dbReference>
<gene>
    <name evidence="15" type="ORF">CKAN_00889900</name>
</gene>
<keyword evidence="11" id="KW-0324">Glycolysis</keyword>
<evidence type="ECO:0000256" key="1">
    <source>
        <dbReference type="ARBA" id="ARBA00001958"/>
    </source>
</evidence>
<dbReference type="SUPFAM" id="SSF51621">
    <property type="entry name" value="Phosphoenolpyruvate/pyruvate domain"/>
    <property type="match status" value="1"/>
</dbReference>
<dbReference type="STRING" id="337451.A0A3S5WGL8"/>
<dbReference type="EC" id="2.7.1.40" evidence="4"/>
<dbReference type="GO" id="GO:0016301">
    <property type="term" value="F:kinase activity"/>
    <property type="evidence" value="ECO:0007669"/>
    <property type="project" value="UniProtKB-KW"/>
</dbReference>
<dbReference type="SUPFAM" id="SSF50800">
    <property type="entry name" value="PK beta-barrel domain-like"/>
    <property type="match status" value="1"/>
</dbReference>
<evidence type="ECO:0000256" key="9">
    <source>
        <dbReference type="ARBA" id="ARBA00022840"/>
    </source>
</evidence>
<proteinExistence type="inferred from homology"/>
<evidence type="ECO:0000313" key="16">
    <source>
        <dbReference type="Proteomes" id="UP000283530"/>
    </source>
</evidence>
<accession>A0A3S5WGL8</accession>
<dbReference type="GO" id="GO:0005524">
    <property type="term" value="F:ATP binding"/>
    <property type="evidence" value="ECO:0007669"/>
    <property type="project" value="UniProtKB-KW"/>
</dbReference>
<dbReference type="Proteomes" id="UP000283530">
    <property type="component" value="Unassembled WGS sequence"/>
</dbReference>
<dbReference type="InterPro" id="IPR015793">
    <property type="entry name" value="Pyrv_Knase_brl"/>
</dbReference>
<evidence type="ECO:0000256" key="5">
    <source>
        <dbReference type="ARBA" id="ARBA00022679"/>
    </source>
</evidence>
<feature type="domain" description="Pyruvate kinase barrel" evidence="14">
    <location>
        <begin position="498"/>
        <end position="740"/>
    </location>
</feature>
<evidence type="ECO:0000256" key="10">
    <source>
        <dbReference type="ARBA" id="ARBA00022842"/>
    </source>
</evidence>
<keyword evidence="7" id="KW-0547">Nucleotide-binding</keyword>
<evidence type="ECO:0000256" key="7">
    <source>
        <dbReference type="ARBA" id="ARBA00022741"/>
    </source>
</evidence>
<comment type="cofactor">
    <cofactor evidence="1">
        <name>K(+)</name>
        <dbReference type="ChEBI" id="CHEBI:29103"/>
    </cofactor>
</comment>
<protein>
    <recommendedName>
        <fullName evidence="4">pyruvate kinase</fullName>
        <ecNumber evidence="4">2.7.1.40</ecNumber>
    </recommendedName>
</protein>
<evidence type="ECO:0000256" key="13">
    <source>
        <dbReference type="SAM" id="MobiDB-lite"/>
    </source>
</evidence>
<dbReference type="GO" id="GO:0004743">
    <property type="term" value="F:pyruvate kinase activity"/>
    <property type="evidence" value="ECO:0007669"/>
    <property type="project" value="UniProtKB-EC"/>
</dbReference>
<sequence>MLRTLSPHLVNSQCSSPNHGVQRVYPPDLTPRKPSGQHSFLTCRLPSRSAIFGNCLSHLFVKPEGKANYLAYATQHENDEPERSGWKQYAEDKMLNSIFQSSGSDVSLEDSVAEFVDVASNSEEDPNCLSSTRQVVMGQPVNSQGNLLDKLKAVHLHILAMEQWNASRLKMCHRNYLMSASNLIHYLALRCLDVQQLKEDLSSIGLLNLETINPYVLSSITAGIRILENLTSDSANSKQKDQTTAEIDVLDGRGRICAQETSDLENKGVFTINTMREKVSYNAKSLFGPPVNGRPTHIMVTVGKEAIQSDTLISDLIKAGANVIRINCAHDDPSIWSEIIRRVKNSSQMLEKSCRILMDLAGPKIRTGLLKAGPKVMKISPKKDYKGDVVLPAKVWLSYAGCKPPPHTSPDAVLFLDDQQHLDKLEVGNILRFSDVKHEKRTLKISQKFSVFGGSGYMAECSRTAYVETGTELYVRGKKSKFVLGQLVDVPSVEQFVRLKVGDLLIISRDPCLSSAKLSGNATGSPRITCSSGRLFDSVKPGEPIGFDDGKIWGVIQGASVSEIIVSITHAGPKGSKLGSEKSINIPKSKMQFEGLTSKDLVDLEFVGANADMVGVSFIRDVCNIVTVQHELEKRNLRKLGIVLKIETQNGFEKLPLLLLQAMRLRNPLGVMIARGDLAVECGWERLADMQEEILSICNAAHIPVIWATQVLESLVKSGIPTRAEITDVANGMRACCIMLNKGKCILEAVSMLDSILHNSSKKNTKAELKPLVLSNHLNPVSGVVA</sequence>
<name>A0A3S5WGL8_9MAGN</name>
<keyword evidence="5" id="KW-0808">Transferase</keyword>
<comment type="caution">
    <text evidence="15">The sequence shown here is derived from an EMBL/GenBank/DDBJ whole genome shotgun (WGS) entry which is preliminary data.</text>
</comment>
<keyword evidence="6" id="KW-0479">Metal-binding</keyword>
<comment type="pathway">
    <text evidence="2">Carbohydrate degradation; glycolysis; pyruvate from D-glyceraldehyde 3-phosphate: step 5/5.</text>
</comment>